<dbReference type="Gene3D" id="3.30.70.1290">
    <property type="entry name" value="Transposase IS200-like"/>
    <property type="match status" value="1"/>
</dbReference>
<evidence type="ECO:0000313" key="1">
    <source>
        <dbReference type="EMBL" id="ALA57584.1"/>
    </source>
</evidence>
<dbReference type="GO" id="GO:0004803">
    <property type="term" value="F:transposase activity"/>
    <property type="evidence" value="ECO:0007669"/>
    <property type="project" value="InterPro"/>
</dbReference>
<reference evidence="1 2" key="1">
    <citation type="journal article" date="2015" name="Proc. Natl. Acad. Sci. U.S.A.">
        <title>Expanded metabolic versatility of ubiquitous nitrite-oxidizing bacteria from the genus Nitrospira.</title>
        <authorList>
            <person name="Koch H."/>
            <person name="Lucker S."/>
            <person name="Albertsen M."/>
            <person name="Kitzinger K."/>
            <person name="Herbold C."/>
            <person name="Spieck E."/>
            <person name="Nielsen P.H."/>
            <person name="Wagner M."/>
            <person name="Daims H."/>
        </authorList>
    </citation>
    <scope>NUCLEOTIDE SEQUENCE [LARGE SCALE GENOMIC DNA]</scope>
    <source>
        <strain evidence="1 2">NSP M-1</strain>
    </source>
</reference>
<evidence type="ECO:0000313" key="2">
    <source>
        <dbReference type="Proteomes" id="UP000069205"/>
    </source>
</evidence>
<dbReference type="PANTHER" id="PTHR34322">
    <property type="entry name" value="TRANSPOSASE, Y1_TNP DOMAIN-CONTAINING"/>
    <property type="match status" value="1"/>
</dbReference>
<gene>
    <name evidence="1" type="ORF">NITMOv2_1153</name>
</gene>
<organism evidence="1 2">
    <name type="scientific">Nitrospira moscoviensis</name>
    <dbReference type="NCBI Taxonomy" id="42253"/>
    <lineage>
        <taxon>Bacteria</taxon>
        <taxon>Pseudomonadati</taxon>
        <taxon>Nitrospirota</taxon>
        <taxon>Nitrospiria</taxon>
        <taxon>Nitrospirales</taxon>
        <taxon>Nitrospiraceae</taxon>
        <taxon>Nitrospira</taxon>
    </lineage>
</organism>
<dbReference type="InterPro" id="IPR036515">
    <property type="entry name" value="Transposase_17_sf"/>
</dbReference>
<proteinExistence type="predicted"/>
<dbReference type="GO" id="GO:0006313">
    <property type="term" value="P:DNA transposition"/>
    <property type="evidence" value="ECO:0007669"/>
    <property type="project" value="InterPro"/>
</dbReference>
<dbReference type="Proteomes" id="UP000069205">
    <property type="component" value="Chromosome"/>
</dbReference>
<name>A0A0K2G9P7_NITMO</name>
<protein>
    <submittedName>
        <fullName evidence="1">Uncharacterized protein</fullName>
    </submittedName>
</protein>
<dbReference type="STRING" id="42253.NITMOv2_1153"/>
<dbReference type="GO" id="GO:0003677">
    <property type="term" value="F:DNA binding"/>
    <property type="evidence" value="ECO:0007669"/>
    <property type="project" value="InterPro"/>
</dbReference>
<sequence length="88" mass="9784">MPRIPRGQLAGHAYHVLNRGNSGAVVFHKEADYAAFLDLLTSAKTKFPVRLFGYFLLPNHFHLVLQPKTEDALSPFMPAISEYGLADS</sequence>
<dbReference type="PATRIC" id="fig|42253.5.peg.1139"/>
<dbReference type="RefSeq" id="WP_187299369.1">
    <property type="nucleotide sequence ID" value="NZ_CP011801.1"/>
</dbReference>
<dbReference type="AlphaFoldDB" id="A0A0K2G9P7"/>
<accession>A0A0K2G9P7</accession>
<dbReference type="PANTHER" id="PTHR34322:SF2">
    <property type="entry name" value="TRANSPOSASE IS200-LIKE DOMAIN-CONTAINING PROTEIN"/>
    <property type="match status" value="1"/>
</dbReference>
<dbReference type="EMBL" id="CP011801">
    <property type="protein sequence ID" value="ALA57584.1"/>
    <property type="molecule type" value="Genomic_DNA"/>
</dbReference>
<keyword evidence="2" id="KW-1185">Reference proteome</keyword>
<dbReference type="SUPFAM" id="SSF143422">
    <property type="entry name" value="Transposase IS200-like"/>
    <property type="match status" value="1"/>
</dbReference>
<dbReference type="KEGG" id="nmv:NITMOv2_1153"/>